<proteinExistence type="predicted"/>
<reference evidence="3 4" key="1">
    <citation type="submission" date="2019-07" db="EMBL/GenBank/DDBJ databases">
        <title>Description of 53C-WASEF.</title>
        <authorList>
            <person name="Pitt A."/>
            <person name="Hahn M.W."/>
        </authorList>
    </citation>
    <scope>NUCLEOTIDE SEQUENCE [LARGE SCALE GENOMIC DNA]</scope>
    <source>
        <strain evidence="3 4">53C-WASEF</strain>
    </source>
</reference>
<dbReference type="Proteomes" id="UP000315648">
    <property type="component" value="Unassembled WGS sequence"/>
</dbReference>
<dbReference type="InterPro" id="IPR051913">
    <property type="entry name" value="GH2_Domain-Containing"/>
</dbReference>
<name>A0A556QS33_9BACT</name>
<evidence type="ECO:0000256" key="1">
    <source>
        <dbReference type="SAM" id="SignalP"/>
    </source>
</evidence>
<keyword evidence="1" id="KW-0732">Signal</keyword>
<evidence type="ECO:0000313" key="4">
    <source>
        <dbReference type="Proteomes" id="UP000315648"/>
    </source>
</evidence>
<comment type="caution">
    <text evidence="3">The sequence shown here is derived from an EMBL/GenBank/DDBJ whole genome shotgun (WGS) entry which is preliminary data.</text>
</comment>
<feature type="chain" id="PRO_5021713022" description="Glycoside hydrolase family 2 catalytic domain-containing protein" evidence="1">
    <location>
        <begin position="38"/>
        <end position="451"/>
    </location>
</feature>
<sequence length="451" mass="49356">MLPPRPVMRGFAVLTHVFPIACLIMSLSSPVSPAAVAAPAVQPSSKVALERRADGQWQLLRNGRPFVINGVGGQRHLELLVQMGGNSFRTWGADDLDHKGPNGKSLLDQARELDLAVTIGIWLQHERHGFNYSDPAQLEKQREYVRGLVRRYRNEPSLLVWGLGNEMEGPTADGRDTRIWKELQVLAQIIKQEDPNHPVMTVIAGAGGAKVKALMENYTAIDILGVNAYGSAAGVGKALQEAGWQKPFVLTEFGPVGAWEVRHTSWNAPIEQSSQEKAANYYSTQKMVMEDSHGTCIGSYAFVWGNKQETTSTWYGMFAPTGEKMPSIDAMSYAWTGKWPENRSPRIRKFTTDLREAIVKPGQPFTGLLEATDAEKDTLTVEWTVVAESTDRREGGDDEAVPPSIPGCITRSEGLAVAGVAPTKTGPYRLFATVRDGKGGASIDNVPFLVK</sequence>
<gene>
    <name evidence="3" type="ORF">FPL22_09255</name>
</gene>
<protein>
    <recommendedName>
        <fullName evidence="2">Glycoside hydrolase family 2 catalytic domain-containing protein</fullName>
    </recommendedName>
</protein>
<dbReference type="InterPro" id="IPR006103">
    <property type="entry name" value="Glyco_hydro_2_cat"/>
</dbReference>
<dbReference type="SUPFAM" id="SSF51445">
    <property type="entry name" value="(Trans)glycosidases"/>
    <property type="match status" value="1"/>
</dbReference>
<keyword evidence="4" id="KW-1185">Reference proteome</keyword>
<dbReference type="AlphaFoldDB" id="A0A556QS33"/>
<dbReference type="EMBL" id="VMBG01000001">
    <property type="protein sequence ID" value="TSJ79454.1"/>
    <property type="molecule type" value="Genomic_DNA"/>
</dbReference>
<dbReference type="GO" id="GO:0004553">
    <property type="term" value="F:hydrolase activity, hydrolyzing O-glycosyl compounds"/>
    <property type="evidence" value="ECO:0007669"/>
    <property type="project" value="InterPro"/>
</dbReference>
<feature type="domain" description="Glycoside hydrolase family 2 catalytic" evidence="2">
    <location>
        <begin position="118"/>
        <end position="255"/>
    </location>
</feature>
<accession>A0A556QS33</accession>
<dbReference type="Gene3D" id="3.20.20.80">
    <property type="entry name" value="Glycosidases"/>
    <property type="match status" value="1"/>
</dbReference>
<dbReference type="PANTHER" id="PTHR42732">
    <property type="entry name" value="BETA-GALACTOSIDASE"/>
    <property type="match status" value="1"/>
</dbReference>
<evidence type="ECO:0000259" key="2">
    <source>
        <dbReference type="Pfam" id="PF02836"/>
    </source>
</evidence>
<dbReference type="GO" id="GO:0005975">
    <property type="term" value="P:carbohydrate metabolic process"/>
    <property type="evidence" value="ECO:0007669"/>
    <property type="project" value="InterPro"/>
</dbReference>
<evidence type="ECO:0000313" key="3">
    <source>
        <dbReference type="EMBL" id="TSJ79454.1"/>
    </source>
</evidence>
<dbReference type="OrthoDB" id="9758603at2"/>
<dbReference type="InterPro" id="IPR017853">
    <property type="entry name" value="GH"/>
</dbReference>
<dbReference type="Pfam" id="PF02836">
    <property type="entry name" value="Glyco_hydro_2_C"/>
    <property type="match status" value="1"/>
</dbReference>
<feature type="signal peptide" evidence="1">
    <location>
        <begin position="1"/>
        <end position="37"/>
    </location>
</feature>
<dbReference type="PANTHER" id="PTHR42732:SF1">
    <property type="entry name" value="BETA-MANNOSIDASE"/>
    <property type="match status" value="1"/>
</dbReference>
<organism evidence="3 4">
    <name type="scientific">Rariglobus hedericola</name>
    <dbReference type="NCBI Taxonomy" id="2597822"/>
    <lineage>
        <taxon>Bacteria</taxon>
        <taxon>Pseudomonadati</taxon>
        <taxon>Verrucomicrobiota</taxon>
        <taxon>Opitutia</taxon>
        <taxon>Opitutales</taxon>
        <taxon>Opitutaceae</taxon>
        <taxon>Rariglobus</taxon>
    </lineage>
</organism>